<accession>A0A3B0RT75</accession>
<proteinExistence type="predicted"/>
<evidence type="ECO:0000313" key="2">
    <source>
        <dbReference type="EMBL" id="VAV86665.1"/>
    </source>
</evidence>
<dbReference type="EMBL" id="UOEE01000006">
    <property type="protein sequence ID" value="VAV86665.1"/>
    <property type="molecule type" value="Genomic_DNA"/>
</dbReference>
<dbReference type="Gene3D" id="3.40.630.30">
    <property type="match status" value="1"/>
</dbReference>
<sequence length="178" mass="19846">MKAPIQTARLHFVPFDQTDLPVMTALVNDREVSRMMCSFAFPFTPAHAQSWWQQKRASAAKGDSHLFAIRLQGQGLIGIIGMDRKPDQLFNLGYWLGKPFWGKGYASEAASSFINWAETERNVKAITADFFADNPSSERVLAKTGFLRTGVNEKMSSLARQTDTMSIGMIWLGQTAHG</sequence>
<evidence type="ECO:0000259" key="1">
    <source>
        <dbReference type="PROSITE" id="PS51186"/>
    </source>
</evidence>
<protein>
    <recommendedName>
        <fullName evidence="1">N-acetyltransferase domain-containing protein</fullName>
    </recommendedName>
</protein>
<dbReference type="GO" id="GO:0016747">
    <property type="term" value="F:acyltransferase activity, transferring groups other than amino-acyl groups"/>
    <property type="evidence" value="ECO:0007669"/>
    <property type="project" value="InterPro"/>
</dbReference>
<dbReference type="AlphaFoldDB" id="A0A3B0RT75"/>
<reference evidence="2" key="1">
    <citation type="submission" date="2018-06" db="EMBL/GenBank/DDBJ databases">
        <authorList>
            <person name="Zhirakovskaya E."/>
        </authorList>
    </citation>
    <scope>NUCLEOTIDE SEQUENCE</scope>
</reference>
<feature type="domain" description="N-acetyltransferase" evidence="1">
    <location>
        <begin position="10"/>
        <end position="177"/>
    </location>
</feature>
<dbReference type="InterPro" id="IPR051531">
    <property type="entry name" value="N-acetyltransferase"/>
</dbReference>
<organism evidence="2">
    <name type="scientific">hydrothermal vent metagenome</name>
    <dbReference type="NCBI Taxonomy" id="652676"/>
    <lineage>
        <taxon>unclassified sequences</taxon>
        <taxon>metagenomes</taxon>
        <taxon>ecological metagenomes</taxon>
    </lineage>
</organism>
<gene>
    <name evidence="2" type="ORF">MNBD_ALPHA06-1687</name>
</gene>
<dbReference type="InterPro" id="IPR000182">
    <property type="entry name" value="GNAT_dom"/>
</dbReference>
<dbReference type="SUPFAM" id="SSF55729">
    <property type="entry name" value="Acyl-CoA N-acyltransferases (Nat)"/>
    <property type="match status" value="1"/>
</dbReference>
<name>A0A3B0RT75_9ZZZZ</name>
<dbReference type="PANTHER" id="PTHR43792">
    <property type="entry name" value="GNAT FAMILY, PUTATIVE (AFU_ORTHOLOGUE AFUA_3G00765)-RELATED-RELATED"/>
    <property type="match status" value="1"/>
</dbReference>
<dbReference type="InterPro" id="IPR016181">
    <property type="entry name" value="Acyl_CoA_acyltransferase"/>
</dbReference>
<dbReference type="Pfam" id="PF13302">
    <property type="entry name" value="Acetyltransf_3"/>
    <property type="match status" value="1"/>
</dbReference>
<dbReference type="PROSITE" id="PS51186">
    <property type="entry name" value="GNAT"/>
    <property type="match status" value="1"/>
</dbReference>